<dbReference type="InterPro" id="IPR012340">
    <property type="entry name" value="NA-bd_OB-fold"/>
</dbReference>
<evidence type="ECO:0000313" key="3">
    <source>
        <dbReference type="EMBL" id="QAB16917.1"/>
    </source>
</evidence>
<evidence type="ECO:0000313" key="4">
    <source>
        <dbReference type="Proteomes" id="UP000285768"/>
    </source>
</evidence>
<evidence type="ECO:0000256" key="2">
    <source>
        <dbReference type="PROSITE-ProRule" id="PRU00252"/>
    </source>
</evidence>
<gene>
    <name evidence="3" type="ORF">Leucomu_02335</name>
</gene>
<proteinExistence type="predicted"/>
<name>A0ABX5QCY7_9MICO</name>
<organism evidence="3 4">
    <name type="scientific">Leucobacter muris</name>
    <dbReference type="NCBI Taxonomy" id="1935379"/>
    <lineage>
        <taxon>Bacteria</taxon>
        <taxon>Bacillati</taxon>
        <taxon>Actinomycetota</taxon>
        <taxon>Actinomycetes</taxon>
        <taxon>Micrococcales</taxon>
        <taxon>Microbacteriaceae</taxon>
        <taxon>Leucobacter</taxon>
    </lineage>
</organism>
<evidence type="ECO:0008006" key="5">
    <source>
        <dbReference type="Google" id="ProtNLM"/>
    </source>
</evidence>
<keyword evidence="4" id="KW-1185">Reference proteome</keyword>
<dbReference type="Proteomes" id="UP000285768">
    <property type="component" value="Chromosome"/>
</dbReference>
<dbReference type="Gene3D" id="2.40.50.140">
    <property type="entry name" value="Nucleic acid-binding proteins"/>
    <property type="match status" value="1"/>
</dbReference>
<dbReference type="SUPFAM" id="SSF50249">
    <property type="entry name" value="Nucleic acid-binding proteins"/>
    <property type="match status" value="1"/>
</dbReference>
<dbReference type="EMBL" id="CP035037">
    <property type="protein sequence ID" value="QAB16917.1"/>
    <property type="molecule type" value="Genomic_DNA"/>
</dbReference>
<sequence>MSEEVVTMEIRSEPSVRGFLSRAPEQKSKPGEVFLLVAQIGQKFRRHEEDGTFTLVGSAYIDLIMIGDKAEEAFADFVKGDDVVAVGEFAKRQYEQDGQRIERPQFRASRLLFDTSRARYAVERTPRQLEPKTPTAAEVTAVEFRSPEPRLAIGLGR</sequence>
<dbReference type="RefSeq" id="WP_128386213.1">
    <property type="nucleotide sequence ID" value="NZ_CP035037.1"/>
</dbReference>
<reference evidence="3 4" key="1">
    <citation type="submission" date="2019-01" db="EMBL/GenBank/DDBJ databases">
        <title>Leucobacter muris sp. nov. isolated from the nose of a laboratory mouse.</title>
        <authorList>
            <person name="Benga L."/>
            <person name="Sproeer C."/>
            <person name="Schumann P."/>
            <person name="Verbarg S."/>
            <person name="Bunk B."/>
            <person name="Engelhardt E."/>
            <person name="Benten P.M."/>
            <person name="Sager M."/>
        </authorList>
    </citation>
    <scope>NUCLEOTIDE SEQUENCE [LARGE SCALE GENOMIC DNA]</scope>
    <source>
        <strain evidence="3 4">DSM 101948</strain>
    </source>
</reference>
<evidence type="ECO:0000256" key="1">
    <source>
        <dbReference type="ARBA" id="ARBA00023125"/>
    </source>
</evidence>
<keyword evidence="1 2" id="KW-0238">DNA-binding</keyword>
<dbReference type="InterPro" id="IPR000424">
    <property type="entry name" value="Primosome_PriB/ssb"/>
</dbReference>
<accession>A0ABX5QCY7</accession>
<protein>
    <recommendedName>
        <fullName evidence="5">Single-stranded DNA-binding protein</fullName>
    </recommendedName>
</protein>
<dbReference type="PROSITE" id="PS50935">
    <property type="entry name" value="SSB"/>
    <property type="match status" value="1"/>
</dbReference>